<comment type="caution">
    <text evidence="2">The sequence shown here is derived from an EMBL/GenBank/DDBJ whole genome shotgun (WGS) entry which is preliminary data.</text>
</comment>
<accession>A0ABV7T259</accession>
<dbReference type="RefSeq" id="WP_261292454.1">
    <property type="nucleotide sequence ID" value="NZ_JANQBK010000001.1"/>
</dbReference>
<keyword evidence="3" id="KW-1185">Reference proteome</keyword>
<protein>
    <recommendedName>
        <fullName evidence="4">GcrA cell cycle regulator</fullName>
    </recommendedName>
</protein>
<dbReference type="EMBL" id="JBHRXP010000007">
    <property type="protein sequence ID" value="MFC3581710.1"/>
    <property type="molecule type" value="Genomic_DNA"/>
</dbReference>
<proteinExistence type="predicted"/>
<sequence>MANKRWTDQDVEDLRRRVEAGQGVRQIATELQRSQEATRARMQMLGLTKPRQFKAERAAPVEQPVLQGAEQ</sequence>
<reference evidence="3" key="1">
    <citation type="journal article" date="2019" name="Int. J. Syst. Evol. Microbiol.">
        <title>The Global Catalogue of Microorganisms (GCM) 10K type strain sequencing project: providing services to taxonomists for standard genome sequencing and annotation.</title>
        <authorList>
            <consortium name="The Broad Institute Genomics Platform"/>
            <consortium name="The Broad Institute Genome Sequencing Center for Infectious Disease"/>
            <person name="Wu L."/>
            <person name="Ma J."/>
        </authorList>
    </citation>
    <scope>NUCLEOTIDE SEQUENCE [LARGE SCALE GENOMIC DNA]</scope>
    <source>
        <strain evidence="3">KCTC 42739</strain>
    </source>
</reference>
<feature type="region of interest" description="Disordered" evidence="1">
    <location>
        <begin position="50"/>
        <end position="71"/>
    </location>
</feature>
<evidence type="ECO:0000256" key="1">
    <source>
        <dbReference type="SAM" id="MobiDB-lite"/>
    </source>
</evidence>
<gene>
    <name evidence="2" type="ORF">ACFONA_16185</name>
</gene>
<evidence type="ECO:0008006" key="4">
    <source>
        <dbReference type="Google" id="ProtNLM"/>
    </source>
</evidence>
<name>A0ABV7T259_9SPHN</name>
<dbReference type="Proteomes" id="UP001595713">
    <property type="component" value="Unassembled WGS sequence"/>
</dbReference>
<organism evidence="2 3">
    <name type="scientific">Sphingomonas hylomeconis</name>
    <dbReference type="NCBI Taxonomy" id="1395958"/>
    <lineage>
        <taxon>Bacteria</taxon>
        <taxon>Pseudomonadati</taxon>
        <taxon>Pseudomonadota</taxon>
        <taxon>Alphaproteobacteria</taxon>
        <taxon>Sphingomonadales</taxon>
        <taxon>Sphingomonadaceae</taxon>
        <taxon>Sphingomonas</taxon>
    </lineage>
</organism>
<evidence type="ECO:0000313" key="3">
    <source>
        <dbReference type="Proteomes" id="UP001595713"/>
    </source>
</evidence>
<evidence type="ECO:0000313" key="2">
    <source>
        <dbReference type="EMBL" id="MFC3581710.1"/>
    </source>
</evidence>